<feature type="signal peptide" evidence="1">
    <location>
        <begin position="1"/>
        <end position="27"/>
    </location>
</feature>
<evidence type="ECO:0008006" key="4">
    <source>
        <dbReference type="Google" id="ProtNLM"/>
    </source>
</evidence>
<gene>
    <name evidence="2" type="ORF">R2G56_17700</name>
</gene>
<protein>
    <recommendedName>
        <fullName evidence="4">Membrane bound FAD containing D-sorbitol dehydrogenase</fullName>
    </recommendedName>
</protein>
<dbReference type="EMBL" id="JAWLIP010000008">
    <property type="protein sequence ID" value="MDV6228134.1"/>
    <property type="molecule type" value="Genomic_DNA"/>
</dbReference>
<keyword evidence="1" id="KW-0732">Signal</keyword>
<dbReference type="PROSITE" id="PS51318">
    <property type="entry name" value="TAT"/>
    <property type="match status" value="1"/>
</dbReference>
<keyword evidence="3" id="KW-1185">Reference proteome</keyword>
<sequence>MTGPRLSRRAFLIGSCSAMALAPVAQAARLGSAYDDTVWEGLVSAIAGPVKTPQILRDALKRDFTKTFGVPARQDLVTHFGRAGIATVLDAQEGDREEQVRWIAAYLFTGSADPADKDAPMINYPYALGWKSLSFAKAPGLCSGPEFGYWLNPWEAA</sequence>
<reference evidence="2 3" key="1">
    <citation type="submission" date="2023-10" db="EMBL/GenBank/DDBJ databases">
        <authorList>
            <person name="Venkata Ramana C."/>
            <person name="Sasikala C."/>
            <person name="Dhurka M."/>
        </authorList>
    </citation>
    <scope>NUCLEOTIDE SEQUENCE [LARGE SCALE GENOMIC DNA]</scope>
    <source>
        <strain evidence="2 3">KCTC 32151</strain>
    </source>
</reference>
<evidence type="ECO:0000313" key="2">
    <source>
        <dbReference type="EMBL" id="MDV6228134.1"/>
    </source>
</evidence>
<evidence type="ECO:0000313" key="3">
    <source>
        <dbReference type="Proteomes" id="UP001185659"/>
    </source>
</evidence>
<comment type="caution">
    <text evidence="2">The sequence shown here is derived from an EMBL/GenBank/DDBJ whole genome shotgun (WGS) entry which is preliminary data.</text>
</comment>
<dbReference type="InterPro" id="IPR006311">
    <property type="entry name" value="TAT_signal"/>
</dbReference>
<organism evidence="2 3">
    <name type="scientific">Nitratireductor aquimarinus</name>
    <dbReference type="NCBI Taxonomy" id="889300"/>
    <lineage>
        <taxon>Bacteria</taxon>
        <taxon>Pseudomonadati</taxon>
        <taxon>Pseudomonadota</taxon>
        <taxon>Alphaproteobacteria</taxon>
        <taxon>Hyphomicrobiales</taxon>
        <taxon>Phyllobacteriaceae</taxon>
        <taxon>Nitratireductor</taxon>
    </lineage>
</organism>
<feature type="chain" id="PRO_5047258915" description="Membrane bound FAD containing D-sorbitol dehydrogenase" evidence="1">
    <location>
        <begin position="28"/>
        <end position="157"/>
    </location>
</feature>
<name>A0ABU4APG4_9HYPH</name>
<evidence type="ECO:0000256" key="1">
    <source>
        <dbReference type="SAM" id="SignalP"/>
    </source>
</evidence>
<dbReference type="RefSeq" id="WP_317562121.1">
    <property type="nucleotide sequence ID" value="NZ_JAWLIP010000008.1"/>
</dbReference>
<accession>A0ABU4APG4</accession>
<proteinExistence type="predicted"/>
<dbReference type="Proteomes" id="UP001185659">
    <property type="component" value="Unassembled WGS sequence"/>
</dbReference>